<evidence type="ECO:0000256" key="4">
    <source>
        <dbReference type="ARBA" id="ARBA00022525"/>
    </source>
</evidence>
<reference evidence="11 12" key="1">
    <citation type="submission" date="2018-03" db="EMBL/GenBank/DDBJ databases">
        <title>Finding Nemo's genes: A chromosome-scale reference assembly of the genome of the orange clownfish Amphiprion percula.</title>
        <authorList>
            <person name="Lehmann R."/>
        </authorList>
    </citation>
    <scope>NUCLEOTIDE SEQUENCE</scope>
</reference>
<comment type="similarity">
    <text evidence="2 9">Belongs to the intercrine beta (chemokine CC) family.</text>
</comment>
<dbReference type="Ensembl" id="ENSAPET00000026486.1">
    <property type="protein sequence ID" value="ENSAPEP00000025807.1"/>
    <property type="gene ID" value="ENSAPEG00000018354.1"/>
</dbReference>
<sequence length="109" mass="12193">NMMMKMKIALVTCVLLVSSLAVMASENTFSPEYCCFSFYESCLRKSSVVEVIHTDKLCTKQGVLFKMTNGKKICADPSVQWVKNIIEAKKKDRSTGDDELDVFTRPGAI</sequence>
<feature type="chain" id="PRO_5017855702" description="C-C motif chemokine" evidence="9">
    <location>
        <begin position="25"/>
        <end position="109"/>
    </location>
</feature>
<evidence type="ECO:0000256" key="5">
    <source>
        <dbReference type="ARBA" id="ARBA00022729"/>
    </source>
</evidence>
<protein>
    <recommendedName>
        <fullName evidence="9">C-C motif chemokine</fullName>
    </recommendedName>
</protein>
<evidence type="ECO:0000259" key="10">
    <source>
        <dbReference type="SMART" id="SM00199"/>
    </source>
</evidence>
<dbReference type="PANTHER" id="PTHR12015">
    <property type="entry name" value="SMALL INDUCIBLE CYTOKINE A"/>
    <property type="match status" value="1"/>
</dbReference>
<dbReference type="SMART" id="SM00199">
    <property type="entry name" value="SCY"/>
    <property type="match status" value="1"/>
</dbReference>
<keyword evidence="12" id="KW-1185">Reference proteome</keyword>
<dbReference type="STRING" id="161767.ENSAPEP00000025807"/>
<dbReference type="GO" id="GO:0006955">
    <property type="term" value="P:immune response"/>
    <property type="evidence" value="ECO:0007669"/>
    <property type="project" value="InterPro"/>
</dbReference>
<dbReference type="Gene3D" id="2.40.50.40">
    <property type="match status" value="1"/>
</dbReference>
<evidence type="ECO:0000256" key="1">
    <source>
        <dbReference type="ARBA" id="ARBA00004613"/>
    </source>
</evidence>
<evidence type="ECO:0000256" key="6">
    <source>
        <dbReference type="ARBA" id="ARBA00023157"/>
    </source>
</evidence>
<keyword evidence="3 9" id="KW-0202">Cytokine</keyword>
<name>A0A3P8TRX8_AMPPE</name>
<comment type="subunit">
    <text evidence="8">Self-associates. Also heterodimer of MIP-1-alpha(4-69) and MIP-1-beta(3-69). Interacts with CCR1.</text>
</comment>
<keyword evidence="4 9" id="KW-0964">Secreted</keyword>
<dbReference type="GO" id="GO:0005615">
    <property type="term" value="C:extracellular space"/>
    <property type="evidence" value="ECO:0007669"/>
    <property type="project" value="UniProtKB-KW"/>
</dbReference>
<evidence type="ECO:0000256" key="8">
    <source>
        <dbReference type="ARBA" id="ARBA00046726"/>
    </source>
</evidence>
<dbReference type="AlphaFoldDB" id="A0A3P8TRX8"/>
<evidence type="ECO:0000313" key="11">
    <source>
        <dbReference type="Ensembl" id="ENSAPEP00000025807.1"/>
    </source>
</evidence>
<feature type="signal peptide" evidence="9">
    <location>
        <begin position="1"/>
        <end position="24"/>
    </location>
</feature>
<comment type="function">
    <text evidence="7">Monokine with inflammatory and chemokinetic properties. Binds to CCR1, CCR4 and CCR5. One of the major HIV-suppressive factors produced by CD8+ T-cells. Recombinant MIP-1-alpha induces a dose-dependent inhibition of different strains of HIV-1, HIV-2, and simian immunodeficiency virus (SIV).</text>
</comment>
<dbReference type="PRINTS" id="PR00436">
    <property type="entry name" value="INTERLEUKIN8"/>
</dbReference>
<accession>A0A3P8TRX8</accession>
<dbReference type="InterPro" id="IPR000827">
    <property type="entry name" value="Chemokine_CC_CS"/>
</dbReference>
<comment type="subcellular location">
    <subcellularLocation>
        <location evidence="1 9">Secreted</location>
    </subcellularLocation>
</comment>
<reference evidence="11" key="2">
    <citation type="submission" date="2025-08" db="UniProtKB">
        <authorList>
            <consortium name="Ensembl"/>
        </authorList>
    </citation>
    <scope>IDENTIFICATION</scope>
</reference>
<evidence type="ECO:0000256" key="2">
    <source>
        <dbReference type="ARBA" id="ARBA00010868"/>
    </source>
</evidence>
<reference evidence="11" key="3">
    <citation type="submission" date="2025-09" db="UniProtKB">
        <authorList>
            <consortium name="Ensembl"/>
        </authorList>
    </citation>
    <scope>IDENTIFICATION</scope>
</reference>
<keyword evidence="9" id="KW-0145">Chemotaxis</keyword>
<evidence type="ECO:0000256" key="9">
    <source>
        <dbReference type="RuleBase" id="RU361150"/>
    </source>
</evidence>
<dbReference type="GeneTree" id="ENSGT00940000174695"/>
<dbReference type="SUPFAM" id="SSF54117">
    <property type="entry name" value="Interleukin 8-like chemokines"/>
    <property type="match status" value="1"/>
</dbReference>
<feature type="domain" description="Chemokine interleukin-8-like" evidence="10">
    <location>
        <begin position="31"/>
        <end position="89"/>
    </location>
</feature>
<dbReference type="InterPro" id="IPR039809">
    <property type="entry name" value="Chemokine_b/g/d"/>
</dbReference>
<keyword evidence="5 9" id="KW-0732">Signal</keyword>
<dbReference type="InterPro" id="IPR001811">
    <property type="entry name" value="Chemokine_IL8-like_dom"/>
</dbReference>
<organism evidence="11 12">
    <name type="scientific">Amphiprion percula</name>
    <name type="common">Orange clownfish</name>
    <name type="synonym">Lutjanus percula</name>
    <dbReference type="NCBI Taxonomy" id="161767"/>
    <lineage>
        <taxon>Eukaryota</taxon>
        <taxon>Metazoa</taxon>
        <taxon>Chordata</taxon>
        <taxon>Craniata</taxon>
        <taxon>Vertebrata</taxon>
        <taxon>Euteleostomi</taxon>
        <taxon>Actinopterygii</taxon>
        <taxon>Neopterygii</taxon>
        <taxon>Teleostei</taxon>
        <taxon>Neoteleostei</taxon>
        <taxon>Acanthomorphata</taxon>
        <taxon>Ovalentaria</taxon>
        <taxon>Pomacentridae</taxon>
        <taxon>Amphiprion</taxon>
    </lineage>
</organism>
<dbReference type="Proteomes" id="UP000265080">
    <property type="component" value="Chromosome 11"/>
</dbReference>
<dbReference type="PROSITE" id="PS00472">
    <property type="entry name" value="SMALL_CYTOKINES_CC"/>
    <property type="match status" value="1"/>
</dbReference>
<dbReference type="Pfam" id="PF00048">
    <property type="entry name" value="IL8"/>
    <property type="match status" value="1"/>
</dbReference>
<keyword evidence="6" id="KW-1015">Disulfide bond</keyword>
<evidence type="ECO:0000256" key="3">
    <source>
        <dbReference type="ARBA" id="ARBA00022514"/>
    </source>
</evidence>
<dbReference type="GO" id="GO:0008009">
    <property type="term" value="F:chemokine activity"/>
    <property type="evidence" value="ECO:0007669"/>
    <property type="project" value="InterPro"/>
</dbReference>
<evidence type="ECO:0000313" key="12">
    <source>
        <dbReference type="Proteomes" id="UP000265080"/>
    </source>
</evidence>
<dbReference type="PANTHER" id="PTHR12015:SF183">
    <property type="entry name" value="C-C MOTIF CHEMOKINE 3"/>
    <property type="match status" value="1"/>
</dbReference>
<dbReference type="InterPro" id="IPR036048">
    <property type="entry name" value="Interleukin_8-like_sf"/>
</dbReference>
<proteinExistence type="inferred from homology"/>
<evidence type="ECO:0000256" key="7">
    <source>
        <dbReference type="ARBA" id="ARBA00044740"/>
    </source>
</evidence>